<evidence type="ECO:0000256" key="2">
    <source>
        <dbReference type="SAM" id="SignalP"/>
    </source>
</evidence>
<keyword evidence="4" id="KW-1185">Reference proteome</keyword>
<comment type="caution">
    <text evidence="3">The sequence shown here is derived from an EMBL/GenBank/DDBJ whole genome shotgun (WGS) entry which is preliminary data.</text>
</comment>
<feature type="signal peptide" evidence="2">
    <location>
        <begin position="1"/>
        <end position="37"/>
    </location>
</feature>
<dbReference type="RefSeq" id="WP_380128343.1">
    <property type="nucleotide sequence ID" value="NZ_JBHSIU010000130.1"/>
</dbReference>
<dbReference type="Proteomes" id="UP001595912">
    <property type="component" value="Unassembled WGS sequence"/>
</dbReference>
<evidence type="ECO:0000313" key="3">
    <source>
        <dbReference type="EMBL" id="MFC5007704.1"/>
    </source>
</evidence>
<name>A0ABV9WK90_9ACTN</name>
<keyword evidence="2" id="KW-0732">Signal</keyword>
<reference evidence="4" key="1">
    <citation type="journal article" date="2019" name="Int. J. Syst. Evol. Microbiol.">
        <title>The Global Catalogue of Microorganisms (GCM) 10K type strain sequencing project: providing services to taxonomists for standard genome sequencing and annotation.</title>
        <authorList>
            <consortium name="The Broad Institute Genomics Platform"/>
            <consortium name="The Broad Institute Genome Sequencing Center for Infectious Disease"/>
            <person name="Wu L."/>
            <person name="Ma J."/>
        </authorList>
    </citation>
    <scope>NUCLEOTIDE SEQUENCE [LARGE SCALE GENOMIC DNA]</scope>
    <source>
        <strain evidence="4">CGMCC 4.7152</strain>
    </source>
</reference>
<organism evidence="3 4">
    <name type="scientific">Dactylosporangium cerinum</name>
    <dbReference type="NCBI Taxonomy" id="1434730"/>
    <lineage>
        <taxon>Bacteria</taxon>
        <taxon>Bacillati</taxon>
        <taxon>Actinomycetota</taxon>
        <taxon>Actinomycetes</taxon>
        <taxon>Micromonosporales</taxon>
        <taxon>Micromonosporaceae</taxon>
        <taxon>Dactylosporangium</taxon>
    </lineage>
</organism>
<accession>A0ABV9WK90</accession>
<evidence type="ECO:0000313" key="4">
    <source>
        <dbReference type="Proteomes" id="UP001595912"/>
    </source>
</evidence>
<evidence type="ECO:0000256" key="1">
    <source>
        <dbReference type="SAM" id="MobiDB-lite"/>
    </source>
</evidence>
<sequence>MSSLTLTLRNRRLVATTVLGTLAVPLCVFGPGVTAAAASTTCTPVSYTNCVRFGYTGADQTFTVPAGVTSLRLKLWGAGGANGLEAKGGGGGFTTGTLTVTPGPSRSTAR</sequence>
<proteinExistence type="predicted"/>
<feature type="chain" id="PRO_5046752951" evidence="2">
    <location>
        <begin position="38"/>
        <end position="110"/>
    </location>
</feature>
<dbReference type="EMBL" id="JBHSIU010000130">
    <property type="protein sequence ID" value="MFC5007704.1"/>
    <property type="molecule type" value="Genomic_DNA"/>
</dbReference>
<feature type="region of interest" description="Disordered" evidence="1">
    <location>
        <begin position="88"/>
        <end position="110"/>
    </location>
</feature>
<protein>
    <submittedName>
        <fullName evidence="3">Uncharacterized protein</fullName>
    </submittedName>
</protein>
<gene>
    <name evidence="3" type="ORF">ACFPIJ_59095</name>
</gene>